<gene>
    <name evidence="1" type="ORF">SAMN05421594_0593</name>
</gene>
<organism evidence="1 2">
    <name type="scientific">Chryseobacterium oleae</name>
    <dbReference type="NCBI Taxonomy" id="491207"/>
    <lineage>
        <taxon>Bacteria</taxon>
        <taxon>Pseudomonadati</taxon>
        <taxon>Bacteroidota</taxon>
        <taxon>Flavobacteriia</taxon>
        <taxon>Flavobacteriales</taxon>
        <taxon>Weeksellaceae</taxon>
        <taxon>Chryseobacterium group</taxon>
        <taxon>Chryseobacterium</taxon>
    </lineage>
</organism>
<keyword evidence="2" id="KW-1185">Reference proteome</keyword>
<accession>A0A1I4VTG7</accession>
<dbReference type="EMBL" id="FOVD01000001">
    <property type="protein sequence ID" value="SFN04349.1"/>
    <property type="molecule type" value="Genomic_DNA"/>
</dbReference>
<evidence type="ECO:0000313" key="1">
    <source>
        <dbReference type="EMBL" id="SFN04349.1"/>
    </source>
</evidence>
<evidence type="ECO:0000313" key="2">
    <source>
        <dbReference type="Proteomes" id="UP000198769"/>
    </source>
</evidence>
<reference evidence="2" key="1">
    <citation type="submission" date="2016-10" db="EMBL/GenBank/DDBJ databases">
        <authorList>
            <person name="Varghese N."/>
            <person name="Submissions S."/>
        </authorList>
    </citation>
    <scope>NUCLEOTIDE SEQUENCE [LARGE SCALE GENOMIC DNA]</scope>
    <source>
        <strain evidence="2">DSM 25575</strain>
    </source>
</reference>
<dbReference type="AlphaFoldDB" id="A0A1I4VTG7"/>
<dbReference type="Proteomes" id="UP000198769">
    <property type="component" value="Unassembled WGS sequence"/>
</dbReference>
<sequence length="35" mass="4008">MFFRNTRKLGTSLLTDAEILNNTVSFLTTKEAKVF</sequence>
<proteinExistence type="predicted"/>
<protein>
    <submittedName>
        <fullName evidence="1">Uncharacterized protein</fullName>
    </submittedName>
</protein>
<name>A0A1I4VTG7_CHROL</name>